<dbReference type="SUPFAM" id="SSF56601">
    <property type="entry name" value="beta-lactamase/transpeptidase-like"/>
    <property type="match status" value="1"/>
</dbReference>
<protein>
    <submittedName>
        <fullName evidence="2">Peptidase</fullName>
    </submittedName>
</protein>
<dbReference type="InterPro" id="IPR050491">
    <property type="entry name" value="AmpC-like"/>
</dbReference>
<dbReference type="RefSeq" id="WP_105981776.1">
    <property type="nucleotide sequence ID" value="NZ_MQUC01000003.1"/>
</dbReference>
<name>A0A2S9WR19_9FLAO</name>
<evidence type="ECO:0000313" key="3">
    <source>
        <dbReference type="Proteomes" id="UP000239532"/>
    </source>
</evidence>
<dbReference type="InterPro" id="IPR001466">
    <property type="entry name" value="Beta-lactam-related"/>
</dbReference>
<evidence type="ECO:0000313" key="2">
    <source>
        <dbReference type="EMBL" id="PRP65911.1"/>
    </source>
</evidence>
<dbReference type="AlphaFoldDB" id="A0A2S9WR19"/>
<dbReference type="InterPro" id="IPR012338">
    <property type="entry name" value="Beta-lactam/transpept-like"/>
</dbReference>
<dbReference type="PANTHER" id="PTHR46825:SF7">
    <property type="entry name" value="D-ALANYL-D-ALANINE CARBOXYPEPTIDASE"/>
    <property type="match status" value="1"/>
</dbReference>
<reference evidence="2 3" key="1">
    <citation type="submission" date="2016-11" db="EMBL/GenBank/DDBJ databases">
        <title>Trade-off between light-utilization and light-protection in marine flavobacteria.</title>
        <authorList>
            <person name="Kumagai Y."/>
        </authorList>
    </citation>
    <scope>NUCLEOTIDE SEQUENCE [LARGE SCALE GENOMIC DNA]</scope>
    <source>
        <strain evidence="2 3">JCM 17109</strain>
    </source>
</reference>
<dbReference type="Proteomes" id="UP000239532">
    <property type="component" value="Unassembled WGS sequence"/>
</dbReference>
<dbReference type="OrthoDB" id="9793489at2"/>
<gene>
    <name evidence="2" type="ORF">BST86_01810</name>
</gene>
<organism evidence="2 3">
    <name type="scientific">Nonlabens agnitus</name>
    <dbReference type="NCBI Taxonomy" id="870484"/>
    <lineage>
        <taxon>Bacteria</taxon>
        <taxon>Pseudomonadati</taxon>
        <taxon>Bacteroidota</taxon>
        <taxon>Flavobacteriia</taxon>
        <taxon>Flavobacteriales</taxon>
        <taxon>Flavobacteriaceae</taxon>
        <taxon>Nonlabens</taxon>
    </lineage>
</organism>
<comment type="caution">
    <text evidence="2">The sequence shown here is derived from an EMBL/GenBank/DDBJ whole genome shotgun (WGS) entry which is preliminary data.</text>
</comment>
<evidence type="ECO:0000259" key="1">
    <source>
        <dbReference type="Pfam" id="PF00144"/>
    </source>
</evidence>
<accession>A0A2S9WR19</accession>
<proteinExistence type="predicted"/>
<dbReference type="Gene3D" id="3.40.710.10">
    <property type="entry name" value="DD-peptidase/beta-lactamase superfamily"/>
    <property type="match status" value="1"/>
</dbReference>
<feature type="domain" description="Beta-lactamase-related" evidence="1">
    <location>
        <begin position="44"/>
        <end position="333"/>
    </location>
</feature>
<keyword evidence="3" id="KW-1185">Reference proteome</keyword>
<dbReference type="Pfam" id="PF00144">
    <property type="entry name" value="Beta-lactamase"/>
    <property type="match status" value="1"/>
</dbReference>
<sequence>MTKAILTTILFLTLSQLGFSQTNFDKAKLDSYFQALEQNDKFMGSVAVSKDGEMLYTKSIGYADVENNVEATEETKYRIGSITKTFTAVLVMKAVEEKMLNLSQTINKWFPSIANSSKITLEHLLGHRSGIHNFTDDEEYLTYNTQSKTEQELVGIITNGGSDFEPDSKAEYSNSNFVLLSYILEKTFEKPYSELVQEHIVEPIGLTDTYVFRNLDIANNEAKSYKFLNTWKVEPETDASIPLGAGAITSTPIDLTRFADALFTGKLVTPESLEIMKIIKDVYGKGLFQFPFYENIGYGHTGGIDGFSSVYTYFPESKVSYALTSNGTHINNNDISVAVLNAMYNKPYEIPSFKSYSLTTEDLDPYLGVYASSQIPIKITITKEGATLIAQGTGQPAFPLEATEKDTFKFDQAGAKFEFNPSENAMILFQGGGQILFSKE</sequence>
<dbReference type="PANTHER" id="PTHR46825">
    <property type="entry name" value="D-ALANYL-D-ALANINE-CARBOXYPEPTIDASE/ENDOPEPTIDASE AMPH"/>
    <property type="match status" value="1"/>
</dbReference>
<dbReference type="EMBL" id="MQUC01000003">
    <property type="protein sequence ID" value="PRP65911.1"/>
    <property type="molecule type" value="Genomic_DNA"/>
</dbReference>